<evidence type="ECO:0000313" key="2">
    <source>
        <dbReference type="EMBL" id="QPL21187.1"/>
    </source>
</evidence>
<proteinExistence type="predicted"/>
<evidence type="ECO:0000256" key="1">
    <source>
        <dbReference type="ARBA" id="ARBA00022884"/>
    </source>
</evidence>
<dbReference type="EMBL" id="MT778965">
    <property type="protein sequence ID" value="QPL21187.1"/>
    <property type="molecule type" value="Genomic_RNA"/>
</dbReference>
<keyword evidence="1" id="KW-0694">RNA-binding</keyword>
<dbReference type="GO" id="GO:0003968">
    <property type="term" value="F:RNA-directed RNA polymerase activity"/>
    <property type="evidence" value="ECO:0007669"/>
    <property type="project" value="InterPro"/>
</dbReference>
<protein>
    <submittedName>
        <fullName evidence="3">SigmaNS</fullName>
    </submittedName>
</protein>
<dbReference type="GO" id="GO:0003727">
    <property type="term" value="F:single-stranded RNA binding"/>
    <property type="evidence" value="ECO:0007669"/>
    <property type="project" value="InterPro"/>
</dbReference>
<organism evidence="3">
    <name type="scientific">Piscine orthoreovirus</name>
    <dbReference type="NCBI Taxonomy" id="1157337"/>
    <lineage>
        <taxon>Viruses</taxon>
        <taxon>Riboviria</taxon>
        <taxon>Orthornavirae</taxon>
        <taxon>Duplornaviricota</taxon>
        <taxon>Resentoviricetes</taxon>
        <taxon>Reovirales</taxon>
        <taxon>Spinareoviridae</taxon>
        <taxon>Orthoreovirus</taxon>
        <taxon>Orthoreovirus piscis</taxon>
    </lineage>
</organism>
<name>A0A7T0MDZ0_9REOV</name>
<accession>A0A7T0MDZ0</accession>
<evidence type="ECO:0000313" key="3">
    <source>
        <dbReference type="EMBL" id="QPL21220.1"/>
    </source>
</evidence>
<dbReference type="EMBL" id="MT778995">
    <property type="protein sequence ID" value="QPL21220.1"/>
    <property type="molecule type" value="Genomic_RNA"/>
</dbReference>
<dbReference type="Pfam" id="PF01518">
    <property type="entry name" value="PolyG_pol"/>
    <property type="match status" value="1"/>
</dbReference>
<sequence length="361" mass="39879">MIAYIPIMSNFDLGRQANKPKTEYHLNALPYLKCGIKNSESVGSVIINFPARFDTAKSVSPLSAMTNDGFLKFKDPSDSLASRDRPAFNDYVRALQPSPEHPHHFQALDPAFTDEILKTCDPTFNWTSIKSGDKYYLPAISQALVYRASGFRFNSEKHLEQTGSLLPIALGISKATCALPVLVDSGTVVCPEENVSALFSKDKLSSLDIQFGYPKPKNGNDSTAYTKSINGYQIGAYGLKLPGGHFLKLIHILNCMCLKADLDLLSQVPSLADSLNRGMRCGYALLQYVSQFATVDRELLLMSFLLKEANDPTFHEVAAMWKSVRDGTAQMDDVRFDLQPFGIMASTASLRDGVRIMAMFC</sequence>
<dbReference type="InterPro" id="IPR002507">
    <property type="entry name" value="Reovirus_polyG_pol"/>
</dbReference>
<reference evidence="3" key="1">
    <citation type="submission" date="2020-07" db="EMBL/GenBank/DDBJ databases">
        <title>Transmission of Piscine orthoreovirus-1 (PRV-1) between farmed and wild salmon populations in British Columbia; Aquaculture mediates global transmission of a viral pathogen to wild salmon.</title>
        <authorList>
            <person name="Mordecai G.J."/>
            <person name="Bass A."/>
            <person name="Bateman A.W."/>
            <person name="Teffer A.K."/>
            <person name="Caleta J.M."/>
            <person name="Di Cicco E."/>
            <person name="Schulze A.D."/>
            <person name="Kaukinen K.H."/>
            <person name="Li S."/>
            <person name="Tabata A."/>
            <person name="Jones B.R."/>
            <person name="Ming T.J."/>
            <person name="Joy J.B."/>
            <person name="Miller K.M."/>
        </authorList>
    </citation>
    <scope>NUCLEOTIDE SEQUENCE</scope>
    <source>
        <strain evidence="2">4297</strain>
        <strain evidence="3">B7105</strain>
    </source>
</reference>